<dbReference type="PANTHER" id="PTHR14969:SF13">
    <property type="entry name" value="AT30094P"/>
    <property type="match status" value="1"/>
</dbReference>
<evidence type="ECO:0000259" key="2">
    <source>
        <dbReference type="SMART" id="SM00014"/>
    </source>
</evidence>
<feature type="transmembrane region" description="Helical" evidence="1">
    <location>
        <begin position="150"/>
        <end position="170"/>
    </location>
</feature>
<dbReference type="STRING" id="523850.TON_0809"/>
<keyword evidence="1" id="KW-0472">Membrane</keyword>
<keyword evidence="1" id="KW-0812">Transmembrane</keyword>
<dbReference type="Proteomes" id="UP000002727">
    <property type="component" value="Chromosome"/>
</dbReference>
<dbReference type="PATRIC" id="fig|523850.10.peg.816"/>
<dbReference type="EMBL" id="CP000855">
    <property type="protein sequence ID" value="ACJ16297.1"/>
    <property type="molecule type" value="Genomic_DNA"/>
</dbReference>
<reference evidence="3 4" key="1">
    <citation type="journal article" date="2008" name="J. Bacteriol.">
        <title>The complete genome sequence of Thermococcus onnurineus NA1 reveals a mixed heterotrophic and carboxydotrophic metabolism.</title>
        <authorList>
            <person name="Lee H.S."/>
            <person name="Kang S.G."/>
            <person name="Bae S.S."/>
            <person name="Lim J.K."/>
            <person name="Cho Y."/>
            <person name="Kim Y.J."/>
            <person name="Jeon J.H."/>
            <person name="Cha S.S."/>
            <person name="Kwon K.K."/>
            <person name="Kim H.T."/>
            <person name="Park C.J."/>
            <person name="Lee H.W."/>
            <person name="Kim S.I."/>
            <person name="Chun J."/>
            <person name="Colwell R.R."/>
            <person name="Kim S.J."/>
            <person name="Lee J.H."/>
        </authorList>
    </citation>
    <scope>NUCLEOTIDE SEQUENCE [LARGE SCALE GENOMIC DNA]</scope>
    <source>
        <strain evidence="3 4">NA1</strain>
    </source>
</reference>
<dbReference type="Gene3D" id="1.20.144.10">
    <property type="entry name" value="Phosphatidic acid phosphatase type 2/haloperoxidase"/>
    <property type="match status" value="1"/>
</dbReference>
<gene>
    <name evidence="3" type="ordered locus">TON_0809</name>
</gene>
<proteinExistence type="predicted"/>
<evidence type="ECO:0000256" key="1">
    <source>
        <dbReference type="SAM" id="Phobius"/>
    </source>
</evidence>
<name>B6YVX4_THEON</name>
<protein>
    <submittedName>
        <fullName evidence="3">Membrane-associated phosphatase</fullName>
    </submittedName>
</protein>
<feature type="transmembrane region" description="Helical" evidence="1">
    <location>
        <begin position="125"/>
        <end position="143"/>
    </location>
</feature>
<evidence type="ECO:0000313" key="4">
    <source>
        <dbReference type="Proteomes" id="UP000002727"/>
    </source>
</evidence>
<dbReference type="GO" id="GO:0042392">
    <property type="term" value="F:sphingosine-1-phosphate phosphatase activity"/>
    <property type="evidence" value="ECO:0007669"/>
    <property type="project" value="TreeGrafter"/>
</dbReference>
<dbReference type="PANTHER" id="PTHR14969">
    <property type="entry name" value="SPHINGOSINE-1-PHOSPHATE PHOSPHOHYDROLASE"/>
    <property type="match status" value="1"/>
</dbReference>
<feature type="transmembrane region" description="Helical" evidence="1">
    <location>
        <begin position="84"/>
        <end position="105"/>
    </location>
</feature>
<dbReference type="AlphaFoldDB" id="B6YVX4"/>
<dbReference type="RefSeq" id="WP_012571769.1">
    <property type="nucleotide sequence ID" value="NC_011529.1"/>
</dbReference>
<dbReference type="KEGG" id="ton:TON_0809"/>
<keyword evidence="1" id="KW-1133">Transmembrane helix</keyword>
<dbReference type="OrthoDB" id="10182at2157"/>
<dbReference type="GeneID" id="7017112"/>
<dbReference type="InterPro" id="IPR000326">
    <property type="entry name" value="PAP2/HPO"/>
</dbReference>
<accession>B6YVX4</accession>
<evidence type="ECO:0000313" key="3">
    <source>
        <dbReference type="EMBL" id="ACJ16297.1"/>
    </source>
</evidence>
<sequence length="216" mass="24757">MGESTKYRATLAFTALIIFLLLAEWVRLFDGINTWIDSTLPQGGSSVSLLTDTASFVAVAVYILIFLLWDILKQKKLSKFTIEIIIGVVISMFIVGLLKVLMGIPRPGEAQVHWNLIESLKNADYFAFPSGHTTRAAVLAYFLSRRWKKFWPLWWGWAIGIALSRLLLHVHWFSDVLFAFILGPWVGMVVELAENWWLSHYRAIVKKLKLEVFDVE</sequence>
<dbReference type="CDD" id="cd01610">
    <property type="entry name" value="PAP2_like"/>
    <property type="match status" value="1"/>
</dbReference>
<keyword evidence="4" id="KW-1185">Reference proteome</keyword>
<organism evidence="3 4">
    <name type="scientific">Thermococcus onnurineus (strain NA1)</name>
    <dbReference type="NCBI Taxonomy" id="523850"/>
    <lineage>
        <taxon>Archaea</taxon>
        <taxon>Methanobacteriati</taxon>
        <taxon>Methanobacteriota</taxon>
        <taxon>Thermococci</taxon>
        <taxon>Thermococcales</taxon>
        <taxon>Thermococcaceae</taxon>
        <taxon>Thermococcus</taxon>
    </lineage>
</organism>
<dbReference type="SUPFAM" id="SSF48317">
    <property type="entry name" value="Acid phosphatase/Vanadium-dependent haloperoxidase"/>
    <property type="match status" value="1"/>
</dbReference>
<feature type="domain" description="Phosphatidic acid phosphatase type 2/haloperoxidase" evidence="2">
    <location>
        <begin position="81"/>
        <end position="191"/>
    </location>
</feature>
<dbReference type="Pfam" id="PF01569">
    <property type="entry name" value="PAP2"/>
    <property type="match status" value="1"/>
</dbReference>
<dbReference type="InterPro" id="IPR036938">
    <property type="entry name" value="PAP2/HPO_sf"/>
</dbReference>
<dbReference type="SMART" id="SM00014">
    <property type="entry name" value="acidPPc"/>
    <property type="match status" value="1"/>
</dbReference>
<dbReference type="HOGENOM" id="CLU_111005_0_0_2"/>
<feature type="transmembrane region" description="Helical" evidence="1">
    <location>
        <begin position="47"/>
        <end position="72"/>
    </location>
</feature>
<dbReference type="eggNOG" id="arCOG03056">
    <property type="taxonomic scope" value="Archaea"/>
</dbReference>
<feature type="transmembrane region" description="Helical" evidence="1">
    <location>
        <begin position="176"/>
        <end position="198"/>
    </location>
</feature>